<dbReference type="RefSeq" id="WP_035324521.1">
    <property type="nucleotide sequence ID" value="NZ_CP015125.1"/>
</dbReference>
<reference evidence="3 4" key="1">
    <citation type="submission" date="2014-10" db="EMBL/GenBank/DDBJ databases">
        <title>Draft genome sequence of the proteorhodopsin-containing marine bacterium Dokdonia donghaensis.</title>
        <authorList>
            <person name="Gomez-Consarnau L."/>
            <person name="Gonzalez J.M."/>
            <person name="Riedel T."/>
            <person name="Jaenicke S."/>
            <person name="Wagner-Doebler I."/>
            <person name="Fuhrman J.A."/>
        </authorList>
    </citation>
    <scope>NUCLEOTIDE SEQUENCE [LARGE SCALE GENOMIC DNA]</scope>
    <source>
        <strain evidence="3 4">DSW-1</strain>
    </source>
</reference>
<evidence type="ECO:0000313" key="4">
    <source>
        <dbReference type="Proteomes" id="UP000030140"/>
    </source>
</evidence>
<dbReference type="OrthoDB" id="9780455at2"/>
<feature type="domain" description="Phosphatidic acid phosphatase type 2/haloperoxidase" evidence="2">
    <location>
        <begin position="322"/>
        <end position="457"/>
    </location>
</feature>
<dbReference type="EMBL" id="JSAQ01000001">
    <property type="protein sequence ID" value="KGO05448.1"/>
    <property type="molecule type" value="Genomic_DNA"/>
</dbReference>
<evidence type="ECO:0000259" key="2">
    <source>
        <dbReference type="Pfam" id="PF01569"/>
    </source>
</evidence>
<organism evidence="3 4">
    <name type="scientific">Dokdonia donghaensis DSW-1</name>
    <dbReference type="NCBI Taxonomy" id="1300343"/>
    <lineage>
        <taxon>Bacteria</taxon>
        <taxon>Pseudomonadati</taxon>
        <taxon>Bacteroidota</taxon>
        <taxon>Flavobacteriia</taxon>
        <taxon>Flavobacteriales</taxon>
        <taxon>Flavobacteriaceae</taxon>
        <taxon>Dokdonia</taxon>
    </lineage>
</organism>
<evidence type="ECO:0000256" key="1">
    <source>
        <dbReference type="SAM" id="SignalP"/>
    </source>
</evidence>
<protein>
    <recommendedName>
        <fullName evidence="2">Phosphatidic acid phosphatase type 2/haloperoxidase domain-containing protein</fullName>
    </recommendedName>
</protein>
<evidence type="ECO:0000313" key="3">
    <source>
        <dbReference type="EMBL" id="KGO05448.1"/>
    </source>
</evidence>
<dbReference type="PANTHER" id="PTHR34599">
    <property type="entry name" value="PEROXIDASE-RELATED"/>
    <property type="match status" value="1"/>
</dbReference>
<comment type="caution">
    <text evidence="3">The sequence shown here is derived from an EMBL/GenBank/DDBJ whole genome shotgun (WGS) entry which is preliminary data.</text>
</comment>
<dbReference type="Pfam" id="PF01569">
    <property type="entry name" value="PAP2"/>
    <property type="match status" value="1"/>
</dbReference>
<keyword evidence="4" id="KW-1185">Reference proteome</keyword>
<dbReference type="PATRIC" id="fig|1300343.5.peg.2491"/>
<proteinExistence type="predicted"/>
<gene>
    <name evidence="3" type="ORF">NV36_00365</name>
</gene>
<dbReference type="SUPFAM" id="SSF48317">
    <property type="entry name" value="Acid phosphatase/Vanadium-dependent haloperoxidase"/>
    <property type="match status" value="1"/>
</dbReference>
<dbReference type="InterPro" id="IPR052559">
    <property type="entry name" value="V-haloperoxidase"/>
</dbReference>
<dbReference type="CDD" id="cd03398">
    <property type="entry name" value="PAP2_haloperoxidase"/>
    <property type="match status" value="1"/>
</dbReference>
<dbReference type="PANTHER" id="PTHR34599:SF1">
    <property type="entry name" value="PHOSPHATIDIC ACID PHOSPHATASE TYPE 2_HALOPEROXIDASE DOMAIN-CONTAINING PROTEIN"/>
    <property type="match status" value="1"/>
</dbReference>
<sequence length="468" mass="52713">MKTSQIKVLAILLFLFLYACADDDDNTTTTTTTPADDDPIALTDQTAQLITEWSDLWVNIDQFTNNMRPNTITRSLAYIHLTGYETAVPFMDGYTSNNERLDELDVDINELEDNVNLDLALNRAYAIAFDHFMFSISPEARGDVFRFRNNKEEELEQGLSNEVISNSRRWGRHVARRVIAYSETDEAGEEQVRDQTPADYVAPVGDGLWAASDDEDAWFPYWREVRAFVIEPEETTSTDFSSLLLYSEDTGSDYYTSMNNVYDVATAAANGDDENLWIAEFWADDVEGIMISPPGRQFSIANQLIEQYDLDFDQTLELLLRLSFAINDAAVSAWDDKYTYNTQRPSTYINEFIDEDFTTNLARFVVAPNPAFPSYPSGHATFAGAAGGVFIDFFGTDAIDFTDNTYLGFDYIIDFIGTPRSYTSFSEMASENAFSRVPLGVHIQEDSTEGLRLGYEIADAVNALDLSN</sequence>
<dbReference type="Gene3D" id="1.10.606.20">
    <property type="match status" value="1"/>
</dbReference>
<dbReference type="Proteomes" id="UP000030140">
    <property type="component" value="Unassembled WGS sequence"/>
</dbReference>
<feature type="signal peptide" evidence="1">
    <location>
        <begin position="1"/>
        <end position="21"/>
    </location>
</feature>
<name>A0A0A2GSJ0_9FLAO</name>
<dbReference type="PROSITE" id="PS51257">
    <property type="entry name" value="PROKAR_LIPOPROTEIN"/>
    <property type="match status" value="1"/>
</dbReference>
<dbReference type="InterPro" id="IPR036938">
    <property type="entry name" value="PAP2/HPO_sf"/>
</dbReference>
<dbReference type="InterPro" id="IPR000326">
    <property type="entry name" value="PAP2/HPO"/>
</dbReference>
<accession>A0A0A2GSJ0</accession>
<feature type="chain" id="PRO_5001987201" description="Phosphatidic acid phosphatase type 2/haloperoxidase domain-containing protein" evidence="1">
    <location>
        <begin position="22"/>
        <end position="468"/>
    </location>
</feature>
<keyword evidence="1" id="KW-0732">Signal</keyword>
<dbReference type="AlphaFoldDB" id="A0A0A2GSJ0"/>
<dbReference type="KEGG" id="ddo:I597_2467"/>